<accession>A0A917RMC1</accession>
<keyword evidence="2" id="KW-1185">Reference proteome</keyword>
<evidence type="ECO:0000313" key="1">
    <source>
        <dbReference type="EMBL" id="GGL14783.1"/>
    </source>
</evidence>
<reference evidence="1" key="1">
    <citation type="journal article" date="2014" name="Int. J. Syst. Evol. Microbiol.">
        <title>Complete genome sequence of Corynebacterium casei LMG S-19264T (=DSM 44701T), isolated from a smear-ripened cheese.</title>
        <authorList>
            <consortium name="US DOE Joint Genome Institute (JGI-PGF)"/>
            <person name="Walter F."/>
            <person name="Albersmeier A."/>
            <person name="Kalinowski J."/>
            <person name="Ruckert C."/>
        </authorList>
    </citation>
    <scope>NUCLEOTIDE SEQUENCE</scope>
    <source>
        <strain evidence="1">CGMCC 4.3508</strain>
    </source>
</reference>
<dbReference type="AlphaFoldDB" id="A0A917RMC1"/>
<dbReference type="RefSeq" id="WP_058856790.1">
    <property type="nucleotide sequence ID" value="NZ_BMMH01000006.1"/>
</dbReference>
<name>A0A917RMC1_9NOCA</name>
<dbReference type="EMBL" id="BMMH01000006">
    <property type="protein sequence ID" value="GGL14783.1"/>
    <property type="molecule type" value="Genomic_DNA"/>
</dbReference>
<gene>
    <name evidence="1" type="ORF">GCM10011588_31630</name>
</gene>
<dbReference type="Proteomes" id="UP000638263">
    <property type="component" value="Unassembled WGS sequence"/>
</dbReference>
<proteinExistence type="predicted"/>
<reference evidence="1" key="2">
    <citation type="submission" date="2020-09" db="EMBL/GenBank/DDBJ databases">
        <authorList>
            <person name="Sun Q."/>
            <person name="Zhou Y."/>
        </authorList>
    </citation>
    <scope>NUCLEOTIDE SEQUENCE</scope>
    <source>
        <strain evidence="1">CGMCC 4.3508</strain>
    </source>
</reference>
<organism evidence="1 2">
    <name type="scientific">Nocardia jinanensis</name>
    <dbReference type="NCBI Taxonomy" id="382504"/>
    <lineage>
        <taxon>Bacteria</taxon>
        <taxon>Bacillati</taxon>
        <taxon>Actinomycetota</taxon>
        <taxon>Actinomycetes</taxon>
        <taxon>Mycobacteriales</taxon>
        <taxon>Nocardiaceae</taxon>
        <taxon>Nocardia</taxon>
    </lineage>
</organism>
<comment type="caution">
    <text evidence="1">The sequence shown here is derived from an EMBL/GenBank/DDBJ whole genome shotgun (WGS) entry which is preliminary data.</text>
</comment>
<evidence type="ECO:0000313" key="2">
    <source>
        <dbReference type="Proteomes" id="UP000638263"/>
    </source>
</evidence>
<protein>
    <submittedName>
        <fullName evidence="1">Uncharacterized protein</fullName>
    </submittedName>
</protein>
<sequence length="323" mass="33865">MTLRSVQSAESGLVPAVTRPLGALLHDGRRGAVRRTRLHNDAPCWDAAEGRTVVAAARAAALAGSTTDARVLVATMVATVAYAELGARSAPSVLAGHPATAAFDTASIATWLRGITDTVADSGADLYAEARLLAEAVLAHPDTTEGVLAEAWIAVCGLTLLEELAESSATPDAEARLIQRTVATTVVARRLAPEARIARLTGVDRQTLAQWRRFGPPSPDIRGHHISAPLCAALTGMTGPQWRALYASGRVPDAHDDTHGILSWDEGEVLRWATAHSGEDCRRRCCHHQPVAARVAVAAGPAATARGAVASGTVRPVRLVLVR</sequence>